<keyword evidence="2" id="KW-0472">Membrane</keyword>
<dbReference type="KEGG" id="dpd:Deipe_2616"/>
<dbReference type="PATRIC" id="fig|937777.3.peg.2625"/>
<evidence type="ECO:0000313" key="5">
    <source>
        <dbReference type="EMBL" id="AFZ68081.1"/>
    </source>
</evidence>
<organism evidence="5 6">
    <name type="scientific">Deinococcus peraridilitoris (strain DSM 19664 / LMG 22246 / CIP 109416 / KR-200)</name>
    <dbReference type="NCBI Taxonomy" id="937777"/>
    <lineage>
        <taxon>Bacteria</taxon>
        <taxon>Thermotogati</taxon>
        <taxon>Deinococcota</taxon>
        <taxon>Deinococci</taxon>
        <taxon>Deinococcales</taxon>
        <taxon>Deinococcaceae</taxon>
        <taxon>Deinococcus</taxon>
    </lineage>
</organism>
<feature type="domain" description="RCK C-terminal" evidence="4">
    <location>
        <begin position="249"/>
        <end position="325"/>
    </location>
</feature>
<evidence type="ECO:0000256" key="2">
    <source>
        <dbReference type="SAM" id="Phobius"/>
    </source>
</evidence>
<protein>
    <submittedName>
        <fullName evidence="5">K+ transport system, NAD-binding component</fullName>
    </submittedName>
</protein>
<dbReference type="Pfam" id="PF02254">
    <property type="entry name" value="TrkA_N"/>
    <property type="match status" value="1"/>
</dbReference>
<feature type="transmembrane region" description="Helical" evidence="2">
    <location>
        <begin position="66"/>
        <end position="84"/>
    </location>
</feature>
<sequence>MQAADRSTMRLLAAVLLAVFALTVAGTVGYRVIEQFSWLDSVYMTLMVLTTVGFGEVQELSTAGKVFTSLLMIFGIGTMLYLLSTIAEISFTSIADPYRARKRREKHVEKLKEHTIVCGFGQVGEAVSAELHAAGQVFVVIDQVHERLQVAHDLGYHSVEGDATQDATLLRAGIRAANALVTDMSSDPANLYVVLSARELNSNLTVVARASTDDAAEKMRRAGANEVVNPHRTSGKQIAARLLNADFAQLPRRVRFGQEHLIIDELMVGAALANQSIEDIERNSHVRIIALRRDGKPLQPREQKTLQENDVLLIAGTEDELRSLR</sequence>
<keyword evidence="6" id="KW-1185">Reference proteome</keyword>
<dbReference type="PANTHER" id="PTHR43833:SF9">
    <property type="entry name" value="POTASSIUM CHANNEL PROTEIN YUGO-RELATED"/>
    <property type="match status" value="1"/>
</dbReference>
<dbReference type="Gene3D" id="3.40.50.720">
    <property type="entry name" value="NAD(P)-binding Rossmann-like Domain"/>
    <property type="match status" value="1"/>
</dbReference>
<dbReference type="InterPro" id="IPR050721">
    <property type="entry name" value="Trk_Ktr_HKT_K-transport"/>
</dbReference>
<dbReference type="InterPro" id="IPR036721">
    <property type="entry name" value="RCK_C_sf"/>
</dbReference>
<dbReference type="Proteomes" id="UP000010467">
    <property type="component" value="Chromosome"/>
</dbReference>
<dbReference type="SUPFAM" id="SSF116726">
    <property type="entry name" value="TrkA C-terminal domain-like"/>
    <property type="match status" value="1"/>
</dbReference>
<dbReference type="InterPro" id="IPR003148">
    <property type="entry name" value="RCK_N"/>
</dbReference>
<dbReference type="PANTHER" id="PTHR43833">
    <property type="entry name" value="POTASSIUM CHANNEL PROTEIN 2-RELATED-RELATED"/>
    <property type="match status" value="1"/>
</dbReference>
<dbReference type="Pfam" id="PF02080">
    <property type="entry name" value="TrkA_C"/>
    <property type="match status" value="1"/>
</dbReference>
<dbReference type="HOGENOM" id="CLU_050982_0_1_0"/>
<dbReference type="AlphaFoldDB" id="L0A2K8"/>
<dbReference type="OrthoDB" id="9785285at2"/>
<dbReference type="eggNOG" id="COG1226">
    <property type="taxonomic scope" value="Bacteria"/>
</dbReference>
<dbReference type="GO" id="GO:0005886">
    <property type="term" value="C:plasma membrane"/>
    <property type="evidence" value="ECO:0007669"/>
    <property type="project" value="UniProtKB-SubCell"/>
</dbReference>
<dbReference type="InterPro" id="IPR013099">
    <property type="entry name" value="K_chnl_dom"/>
</dbReference>
<dbReference type="GO" id="GO:0008324">
    <property type="term" value="F:monoatomic cation transmembrane transporter activity"/>
    <property type="evidence" value="ECO:0007669"/>
    <property type="project" value="InterPro"/>
</dbReference>
<evidence type="ECO:0000259" key="3">
    <source>
        <dbReference type="PROSITE" id="PS51201"/>
    </source>
</evidence>
<keyword evidence="2" id="KW-0812">Transmembrane</keyword>
<dbReference type="GO" id="GO:0006813">
    <property type="term" value="P:potassium ion transport"/>
    <property type="evidence" value="ECO:0007669"/>
    <property type="project" value="InterPro"/>
</dbReference>
<accession>L0A2K8</accession>
<dbReference type="PROSITE" id="PS51201">
    <property type="entry name" value="RCK_N"/>
    <property type="match status" value="1"/>
</dbReference>
<dbReference type="STRING" id="937777.Deipe_2616"/>
<evidence type="ECO:0000256" key="1">
    <source>
        <dbReference type="ARBA" id="ARBA00004651"/>
    </source>
</evidence>
<evidence type="ECO:0000259" key="4">
    <source>
        <dbReference type="PROSITE" id="PS51202"/>
    </source>
</evidence>
<name>L0A2K8_DEIPD</name>
<dbReference type="Pfam" id="PF07885">
    <property type="entry name" value="Ion_trans_2"/>
    <property type="match status" value="1"/>
</dbReference>
<keyword evidence="2" id="KW-1133">Transmembrane helix</keyword>
<gene>
    <name evidence="5" type="ordered locus">Deipe_2616</name>
</gene>
<dbReference type="InterPro" id="IPR036291">
    <property type="entry name" value="NAD(P)-bd_dom_sf"/>
</dbReference>
<dbReference type="InterPro" id="IPR006037">
    <property type="entry name" value="RCK_C"/>
</dbReference>
<reference evidence="6" key="1">
    <citation type="submission" date="2012-03" db="EMBL/GenBank/DDBJ databases">
        <title>Complete sequence of chromosome of Deinococcus peraridilitoris DSM 19664.</title>
        <authorList>
            <person name="Lucas S."/>
            <person name="Copeland A."/>
            <person name="Lapidus A."/>
            <person name="Glavina del Rio T."/>
            <person name="Dalin E."/>
            <person name="Tice H."/>
            <person name="Bruce D."/>
            <person name="Goodwin L."/>
            <person name="Pitluck S."/>
            <person name="Peters L."/>
            <person name="Mikhailova N."/>
            <person name="Lu M."/>
            <person name="Kyrpides N."/>
            <person name="Mavromatis K."/>
            <person name="Ivanova N."/>
            <person name="Brettin T."/>
            <person name="Detter J.C."/>
            <person name="Han C."/>
            <person name="Larimer F."/>
            <person name="Land M."/>
            <person name="Hauser L."/>
            <person name="Markowitz V."/>
            <person name="Cheng J.-F."/>
            <person name="Hugenholtz P."/>
            <person name="Woyke T."/>
            <person name="Wu D."/>
            <person name="Pukall R."/>
            <person name="Steenblock K."/>
            <person name="Brambilla E."/>
            <person name="Klenk H.-P."/>
            <person name="Eisen J.A."/>
        </authorList>
    </citation>
    <scope>NUCLEOTIDE SEQUENCE [LARGE SCALE GENOMIC DNA]</scope>
    <source>
        <strain evidence="6">DSM 19664 / LMG 22246 / CIP 109416 / KR-200</strain>
    </source>
</reference>
<dbReference type="EMBL" id="CP003382">
    <property type="protein sequence ID" value="AFZ68081.1"/>
    <property type="molecule type" value="Genomic_DNA"/>
</dbReference>
<dbReference type="PROSITE" id="PS51202">
    <property type="entry name" value="RCK_C"/>
    <property type="match status" value="1"/>
</dbReference>
<evidence type="ECO:0000313" key="6">
    <source>
        <dbReference type="Proteomes" id="UP000010467"/>
    </source>
</evidence>
<feature type="domain" description="RCK N-terminal" evidence="3">
    <location>
        <begin position="112"/>
        <end position="229"/>
    </location>
</feature>
<comment type="subcellular location">
    <subcellularLocation>
        <location evidence="1">Cell membrane</location>
        <topology evidence="1">Multi-pass membrane protein</topology>
    </subcellularLocation>
</comment>
<dbReference type="RefSeq" id="WP_015236383.1">
    <property type="nucleotide sequence ID" value="NC_019793.1"/>
</dbReference>
<proteinExistence type="predicted"/>
<dbReference type="SUPFAM" id="SSF81324">
    <property type="entry name" value="Voltage-gated potassium channels"/>
    <property type="match status" value="1"/>
</dbReference>
<dbReference type="Gene3D" id="1.10.287.70">
    <property type="match status" value="1"/>
</dbReference>
<dbReference type="Gene3D" id="3.30.70.1450">
    <property type="entry name" value="Regulator of K+ conductance, C-terminal domain"/>
    <property type="match status" value="1"/>
</dbReference>
<dbReference type="SUPFAM" id="SSF51735">
    <property type="entry name" value="NAD(P)-binding Rossmann-fold domains"/>
    <property type="match status" value="1"/>
</dbReference>